<dbReference type="InterPro" id="IPR024156">
    <property type="entry name" value="Small_GTPase_ARF"/>
</dbReference>
<evidence type="ECO:0000256" key="8">
    <source>
        <dbReference type="ARBA" id="ARBA00022824"/>
    </source>
</evidence>
<dbReference type="Gene3D" id="3.40.50.300">
    <property type="entry name" value="P-loop containing nucleotide triphosphate hydrolases"/>
    <property type="match status" value="1"/>
</dbReference>
<dbReference type="EMBL" id="JAYWIO010000008">
    <property type="protein sequence ID" value="KAK7244401.1"/>
    <property type="molecule type" value="Genomic_DNA"/>
</dbReference>
<keyword evidence="19" id="KW-1185">Reference proteome</keyword>
<reference evidence="18 19" key="1">
    <citation type="submission" date="2024-01" db="EMBL/GenBank/DDBJ databases">
        <title>The genomes of 5 underutilized Papilionoideae crops provide insights into root nodulation and disease resistanc.</title>
        <authorList>
            <person name="Yuan L."/>
        </authorList>
    </citation>
    <scope>NUCLEOTIDE SEQUENCE [LARGE SCALE GENOMIC DNA]</scope>
    <source>
        <strain evidence="18">ZHUSHIDOU_FW_LH</strain>
        <tissue evidence="18">Leaf</tissue>
    </source>
</reference>
<keyword evidence="7 15" id="KW-0547">Nucleotide-binding</keyword>
<feature type="binding site" evidence="15">
    <location>
        <begin position="228"/>
        <end position="235"/>
    </location>
    <ligand>
        <name>GTP</name>
        <dbReference type="ChEBI" id="CHEBI:37565"/>
    </ligand>
</feature>
<dbReference type="GO" id="GO:0046872">
    <property type="term" value="F:metal ion binding"/>
    <property type="evidence" value="ECO:0007669"/>
    <property type="project" value="UniProtKB-KW"/>
</dbReference>
<keyword evidence="8" id="KW-0256">Endoplasmic reticulum</keyword>
<evidence type="ECO:0000313" key="18">
    <source>
        <dbReference type="EMBL" id="KAK7244401.1"/>
    </source>
</evidence>
<evidence type="ECO:0000256" key="10">
    <source>
        <dbReference type="ARBA" id="ARBA00022927"/>
    </source>
</evidence>
<evidence type="ECO:0000256" key="5">
    <source>
        <dbReference type="ARBA" id="ARBA00022692"/>
    </source>
</evidence>
<evidence type="ECO:0000256" key="11">
    <source>
        <dbReference type="ARBA" id="ARBA00022989"/>
    </source>
</evidence>
<dbReference type="PANTHER" id="PTHR45909:SF1">
    <property type="entry name" value="ADP-RIBOSYLATION FACTOR-RELATED PROTEIN 1"/>
    <property type="match status" value="1"/>
</dbReference>
<keyword evidence="10" id="KW-0653">Protein transport</keyword>
<evidence type="ECO:0000256" key="6">
    <source>
        <dbReference type="ARBA" id="ARBA00022707"/>
    </source>
</evidence>
<dbReference type="AlphaFoldDB" id="A0AAN9E1N9"/>
<keyword evidence="16" id="KW-0460">Magnesium</keyword>
<comment type="similarity">
    <text evidence="3">Belongs to the small GTPase superfamily. Arf family.</text>
</comment>
<keyword evidence="6" id="KW-0449">Lipoprotein</keyword>
<dbReference type="CDD" id="cd04105">
    <property type="entry name" value="SR_beta"/>
    <property type="match status" value="1"/>
</dbReference>
<dbReference type="InterPro" id="IPR027417">
    <property type="entry name" value="P-loop_NTPase"/>
</dbReference>
<keyword evidence="5 17" id="KW-0812">Transmembrane</keyword>
<dbReference type="PANTHER" id="PTHR45909">
    <property type="entry name" value="ADP-RIBOSYLATION FACTOR-RELATED PROTEIN 1"/>
    <property type="match status" value="1"/>
</dbReference>
<keyword evidence="6" id="KW-0519">Myristate</keyword>
<dbReference type="GO" id="GO:0034067">
    <property type="term" value="P:protein localization to Golgi apparatus"/>
    <property type="evidence" value="ECO:0007669"/>
    <property type="project" value="TreeGrafter"/>
</dbReference>
<accession>A0AAN9E1N9</accession>
<comment type="subcellular location">
    <subcellularLocation>
        <location evidence="1">Endoplasmic reticulum membrane</location>
        <topology evidence="1">Single-pass membrane protein</topology>
    </subcellularLocation>
</comment>
<evidence type="ECO:0000256" key="15">
    <source>
        <dbReference type="PIRSR" id="PIRSR606689-1"/>
    </source>
</evidence>
<evidence type="ECO:0000313" key="19">
    <source>
        <dbReference type="Proteomes" id="UP001372338"/>
    </source>
</evidence>
<name>A0AAN9E1N9_CROPI</name>
<evidence type="ECO:0000256" key="14">
    <source>
        <dbReference type="ARBA" id="ARBA00023170"/>
    </source>
</evidence>
<dbReference type="GO" id="GO:0003924">
    <property type="term" value="F:GTPase activity"/>
    <property type="evidence" value="ECO:0007669"/>
    <property type="project" value="InterPro"/>
</dbReference>
<evidence type="ECO:0000256" key="4">
    <source>
        <dbReference type="ARBA" id="ARBA00020256"/>
    </source>
</evidence>
<keyword evidence="13 17" id="KW-0472">Membrane</keyword>
<keyword evidence="10" id="KW-0813">Transport</keyword>
<dbReference type="GO" id="GO:0006886">
    <property type="term" value="P:intracellular protein transport"/>
    <property type="evidence" value="ECO:0007669"/>
    <property type="project" value="TreeGrafter"/>
</dbReference>
<evidence type="ECO:0000256" key="9">
    <source>
        <dbReference type="ARBA" id="ARBA00022892"/>
    </source>
</evidence>
<feature type="binding site" evidence="16">
    <location>
        <position position="235"/>
    </location>
    <ligand>
        <name>Mg(2+)</name>
        <dbReference type="ChEBI" id="CHEBI:18420"/>
    </ligand>
</feature>
<dbReference type="SUPFAM" id="SSF52540">
    <property type="entry name" value="P-loop containing nucleoside triphosphate hydrolases"/>
    <property type="match status" value="1"/>
</dbReference>
<sequence>MRMIGNPSTATTVYGGIPSPSKSSFFHVPATMSIDCSNGTNRTMEGTSISIPTASVAISAPAIVGSSSVQLSISSLRVSVAPPSIVSVFVAPQSPSLKSLERKINLMESDLSFFIEKEPQIQVRKCQIYISGSLGIRRQPPPSTAEFLPLPNPLSSRSRRRRASIATMEQIEQWKEQVSQLRNVAIEHLRHVPVTQLYVAVAIVIFTTLLLLSRLLKHAKANTIVLTGLSGSGKTVLFHQLRDGSTHQGTVTSMEPNEGTFVLSGETTKKGKIKPVHVVDVPGHSRLRAKLDEYLPQAAAIVFVVDALDFLPNCRAASEYLFDLLSKGSVVKKKIPLLILCNKTDKVTAHTKEFIRRQLEKEIDKLRASRSAISDADIANEFTLGVPGEPFSFTQCSNKIITAEAAGSTGEISQLEEFIREFVKP</sequence>
<evidence type="ECO:0000256" key="12">
    <source>
        <dbReference type="ARBA" id="ARBA00023134"/>
    </source>
</evidence>
<dbReference type="GO" id="GO:0005789">
    <property type="term" value="C:endoplasmic reticulum membrane"/>
    <property type="evidence" value="ECO:0007669"/>
    <property type="project" value="UniProtKB-SubCell"/>
</dbReference>
<dbReference type="Pfam" id="PF09439">
    <property type="entry name" value="SRPRB"/>
    <property type="match status" value="1"/>
</dbReference>
<evidence type="ECO:0000256" key="7">
    <source>
        <dbReference type="ARBA" id="ARBA00022741"/>
    </source>
</evidence>
<dbReference type="InterPro" id="IPR006689">
    <property type="entry name" value="Small_GTPase_ARF/SAR"/>
</dbReference>
<comment type="caution">
    <text evidence="18">The sequence shown here is derived from an EMBL/GenBank/DDBJ whole genome shotgun (WGS) entry which is preliminary data.</text>
</comment>
<dbReference type="PROSITE" id="PS51417">
    <property type="entry name" value="ARF"/>
    <property type="match status" value="1"/>
</dbReference>
<evidence type="ECO:0000256" key="13">
    <source>
        <dbReference type="ARBA" id="ARBA00023136"/>
    </source>
</evidence>
<evidence type="ECO:0000256" key="16">
    <source>
        <dbReference type="PIRSR" id="PIRSR606689-2"/>
    </source>
</evidence>
<protein>
    <recommendedName>
        <fullName evidence="4">Signal recognition particle receptor subunit beta</fullName>
    </recommendedName>
</protein>
<evidence type="ECO:0000256" key="3">
    <source>
        <dbReference type="ARBA" id="ARBA00010290"/>
    </source>
</evidence>
<comment type="similarity">
    <text evidence="2">Belongs to the SRP receptor beta subunit family.</text>
</comment>
<feature type="binding site" evidence="15">
    <location>
        <begin position="342"/>
        <end position="345"/>
    </location>
    <ligand>
        <name>GTP</name>
        <dbReference type="ChEBI" id="CHEBI:37565"/>
    </ligand>
</feature>
<feature type="binding site" evidence="15">
    <location>
        <position position="283"/>
    </location>
    <ligand>
        <name>GTP</name>
        <dbReference type="ChEBI" id="CHEBI:37565"/>
    </ligand>
</feature>
<dbReference type="Proteomes" id="UP001372338">
    <property type="component" value="Unassembled WGS sequence"/>
</dbReference>
<gene>
    <name evidence="18" type="ORF">RIF29_39222</name>
</gene>
<keyword evidence="11 17" id="KW-1133">Transmembrane helix</keyword>
<keyword evidence="14" id="KW-0675">Receptor</keyword>
<dbReference type="SMART" id="SM00178">
    <property type="entry name" value="SAR"/>
    <property type="match status" value="1"/>
</dbReference>
<organism evidence="18 19">
    <name type="scientific">Crotalaria pallida</name>
    <name type="common">Smooth rattlebox</name>
    <name type="synonym">Crotalaria striata</name>
    <dbReference type="NCBI Taxonomy" id="3830"/>
    <lineage>
        <taxon>Eukaryota</taxon>
        <taxon>Viridiplantae</taxon>
        <taxon>Streptophyta</taxon>
        <taxon>Embryophyta</taxon>
        <taxon>Tracheophyta</taxon>
        <taxon>Spermatophyta</taxon>
        <taxon>Magnoliopsida</taxon>
        <taxon>eudicotyledons</taxon>
        <taxon>Gunneridae</taxon>
        <taxon>Pentapetalae</taxon>
        <taxon>rosids</taxon>
        <taxon>fabids</taxon>
        <taxon>Fabales</taxon>
        <taxon>Fabaceae</taxon>
        <taxon>Papilionoideae</taxon>
        <taxon>50 kb inversion clade</taxon>
        <taxon>genistoids sensu lato</taxon>
        <taxon>core genistoids</taxon>
        <taxon>Crotalarieae</taxon>
        <taxon>Crotalaria</taxon>
    </lineage>
</organism>
<evidence type="ECO:0000256" key="2">
    <source>
        <dbReference type="ARBA" id="ARBA00005619"/>
    </source>
</evidence>
<proteinExistence type="inferred from homology"/>
<dbReference type="GO" id="GO:0005794">
    <property type="term" value="C:Golgi apparatus"/>
    <property type="evidence" value="ECO:0007669"/>
    <property type="project" value="TreeGrafter"/>
</dbReference>
<dbReference type="GO" id="GO:0043001">
    <property type="term" value="P:Golgi to plasma membrane protein transport"/>
    <property type="evidence" value="ECO:0007669"/>
    <property type="project" value="TreeGrafter"/>
</dbReference>
<keyword evidence="9" id="KW-0931">ER-Golgi transport</keyword>
<keyword evidence="12 15" id="KW-0342">GTP-binding</keyword>
<evidence type="ECO:0000256" key="1">
    <source>
        <dbReference type="ARBA" id="ARBA00004389"/>
    </source>
</evidence>
<dbReference type="GO" id="GO:0005525">
    <property type="term" value="F:GTP binding"/>
    <property type="evidence" value="ECO:0007669"/>
    <property type="project" value="UniProtKB-KW"/>
</dbReference>
<feature type="transmembrane region" description="Helical" evidence="17">
    <location>
        <begin position="197"/>
        <end position="216"/>
    </location>
</feature>
<evidence type="ECO:0000256" key="17">
    <source>
        <dbReference type="SAM" id="Phobius"/>
    </source>
</evidence>
<dbReference type="InterPro" id="IPR019009">
    <property type="entry name" value="SRP_receptor_beta_su"/>
</dbReference>
<keyword evidence="16" id="KW-0479">Metal-binding</keyword>